<protein>
    <submittedName>
        <fullName evidence="1">Uncharacterized protein</fullName>
    </submittedName>
</protein>
<comment type="caution">
    <text evidence="1">The sequence shown here is derived from an EMBL/GenBank/DDBJ whole genome shotgun (WGS) entry which is preliminary data.</text>
</comment>
<sequence>MAAVSPAAAIAQELPEGFRTPTGNVQCLFFDISSVRCSIATVSNRLPNRPADCELEWGHDFGLHAGSREGERLCVGDTIADDYPVLPYGESARHGAIVCRSARKGVTCINGDGAGFELSRSLQRVF</sequence>
<dbReference type="Proteomes" id="UP001201701">
    <property type="component" value="Unassembled WGS sequence"/>
</dbReference>
<evidence type="ECO:0000313" key="2">
    <source>
        <dbReference type="Proteomes" id="UP001201701"/>
    </source>
</evidence>
<dbReference type="InterPro" id="IPR046576">
    <property type="entry name" value="DUF6636"/>
</dbReference>
<evidence type="ECO:0000313" key="1">
    <source>
        <dbReference type="EMBL" id="MCG7503757.1"/>
    </source>
</evidence>
<accession>A0ABS9Q8M5</accession>
<keyword evidence="2" id="KW-1185">Reference proteome</keyword>
<dbReference type="EMBL" id="JAKREW010000001">
    <property type="protein sequence ID" value="MCG7503757.1"/>
    <property type="molecule type" value="Genomic_DNA"/>
</dbReference>
<dbReference type="Pfam" id="PF20341">
    <property type="entry name" value="DUF6636"/>
    <property type="match status" value="1"/>
</dbReference>
<gene>
    <name evidence="1" type="ORF">L4923_01850</name>
</gene>
<reference evidence="1 2" key="1">
    <citation type="submission" date="2022-02" db="EMBL/GenBank/DDBJ databases">
        <title>Draft genome sequence of Mezorhizobium retamae strain IRAMC:0171 isolated from Retama raetam nodules.</title>
        <authorList>
            <person name="Bengaied R."/>
            <person name="Sbissi I."/>
            <person name="Huber K."/>
            <person name="Ghodbane F."/>
            <person name="Nouioui I."/>
            <person name="Tarhouni M."/>
            <person name="Gtari M."/>
        </authorList>
    </citation>
    <scope>NUCLEOTIDE SEQUENCE [LARGE SCALE GENOMIC DNA]</scope>
    <source>
        <strain evidence="1 2">IRAMC:0171</strain>
    </source>
</reference>
<proteinExistence type="predicted"/>
<name>A0ABS9Q8M5_9HYPH</name>
<organism evidence="1 2">
    <name type="scientific">Mesorhizobium retamae</name>
    <dbReference type="NCBI Taxonomy" id="2912854"/>
    <lineage>
        <taxon>Bacteria</taxon>
        <taxon>Pseudomonadati</taxon>
        <taxon>Pseudomonadota</taxon>
        <taxon>Alphaproteobacteria</taxon>
        <taxon>Hyphomicrobiales</taxon>
        <taxon>Phyllobacteriaceae</taxon>
        <taxon>Mesorhizobium</taxon>
    </lineage>
</organism>